<keyword evidence="3" id="KW-1185">Reference proteome</keyword>
<proteinExistence type="predicted"/>
<protein>
    <submittedName>
        <fullName evidence="2">Uncharacterized protein</fullName>
    </submittedName>
</protein>
<feature type="compositionally biased region" description="Low complexity" evidence="1">
    <location>
        <begin position="79"/>
        <end position="94"/>
    </location>
</feature>
<feature type="compositionally biased region" description="Polar residues" evidence="1">
    <location>
        <begin position="37"/>
        <end position="46"/>
    </location>
</feature>
<comment type="caution">
    <text evidence="2">The sequence shown here is derived from an EMBL/GenBank/DDBJ whole genome shotgun (WGS) entry which is preliminary data.</text>
</comment>
<evidence type="ECO:0000313" key="3">
    <source>
        <dbReference type="Proteomes" id="UP001500037"/>
    </source>
</evidence>
<gene>
    <name evidence="2" type="ORF">GCM10009665_54290</name>
</gene>
<dbReference type="Proteomes" id="UP001500037">
    <property type="component" value="Unassembled WGS sequence"/>
</dbReference>
<evidence type="ECO:0000256" key="1">
    <source>
        <dbReference type="SAM" id="MobiDB-lite"/>
    </source>
</evidence>
<feature type="region of interest" description="Disordered" evidence="1">
    <location>
        <begin position="37"/>
        <end position="94"/>
    </location>
</feature>
<sequence>MARRAGPRRAVLGGEVLGGEVLTGVVERLPVVIRNSVTKESSSPAQRTLPADPGRPARSSSGPQRFGIDRSAAGGPGGYPAAAASTDSAAAVRA</sequence>
<dbReference type="EMBL" id="BAAALF010000122">
    <property type="protein sequence ID" value="GAA1257020.1"/>
    <property type="molecule type" value="Genomic_DNA"/>
</dbReference>
<reference evidence="2 3" key="1">
    <citation type="journal article" date="2019" name="Int. J. Syst. Evol. Microbiol.">
        <title>The Global Catalogue of Microorganisms (GCM) 10K type strain sequencing project: providing services to taxonomists for standard genome sequencing and annotation.</title>
        <authorList>
            <consortium name="The Broad Institute Genomics Platform"/>
            <consortium name="The Broad Institute Genome Sequencing Center for Infectious Disease"/>
            <person name="Wu L."/>
            <person name="Ma J."/>
        </authorList>
    </citation>
    <scope>NUCLEOTIDE SEQUENCE [LARGE SCALE GENOMIC DNA]</scope>
    <source>
        <strain evidence="2 3">JCM 13004</strain>
    </source>
</reference>
<evidence type="ECO:0000313" key="2">
    <source>
        <dbReference type="EMBL" id="GAA1257020.1"/>
    </source>
</evidence>
<name>A0ABN1WNJ3_9ACTN</name>
<accession>A0ABN1WNJ3</accession>
<organism evidence="2 3">
    <name type="scientific">Kitasatospora nipponensis</name>
    <dbReference type="NCBI Taxonomy" id="258049"/>
    <lineage>
        <taxon>Bacteria</taxon>
        <taxon>Bacillati</taxon>
        <taxon>Actinomycetota</taxon>
        <taxon>Actinomycetes</taxon>
        <taxon>Kitasatosporales</taxon>
        <taxon>Streptomycetaceae</taxon>
        <taxon>Kitasatospora</taxon>
    </lineage>
</organism>